<dbReference type="InterPro" id="IPR003653">
    <property type="entry name" value="Peptidase_C48_C"/>
</dbReference>
<name>A0A0D1D0M6_MYCMD</name>
<dbReference type="PANTHER" id="PTHR46896">
    <property type="entry name" value="SENTRIN-SPECIFIC PROTEASE"/>
    <property type="match status" value="1"/>
</dbReference>
<feature type="compositionally biased region" description="Basic residues" evidence="6">
    <location>
        <begin position="58"/>
        <end position="79"/>
    </location>
</feature>
<dbReference type="Proteomes" id="UP000000561">
    <property type="component" value="Chromosome 1"/>
</dbReference>
<feature type="compositionally biased region" description="Low complexity" evidence="6">
    <location>
        <begin position="1293"/>
        <end position="1305"/>
    </location>
</feature>
<proteinExistence type="inferred from homology"/>
<keyword evidence="9" id="KW-1185">Reference proteome</keyword>
<feature type="region of interest" description="Disordered" evidence="6">
    <location>
        <begin position="910"/>
        <end position="978"/>
    </location>
</feature>
<dbReference type="EMBL" id="CM003140">
    <property type="protein sequence ID" value="KIS71988.1"/>
    <property type="molecule type" value="Genomic_DNA"/>
</dbReference>
<feature type="compositionally biased region" description="Basic and acidic residues" evidence="6">
    <location>
        <begin position="135"/>
        <end position="147"/>
    </location>
</feature>
<dbReference type="GO" id="GO:0016926">
    <property type="term" value="P:protein desumoylation"/>
    <property type="evidence" value="ECO:0000318"/>
    <property type="project" value="GO_Central"/>
</dbReference>
<accession>A0A0D1D0M6</accession>
<comment type="similarity">
    <text evidence="1">Belongs to the peptidase C48 family.</text>
</comment>
<dbReference type="GO" id="GO:0006508">
    <property type="term" value="P:proteolysis"/>
    <property type="evidence" value="ECO:0007669"/>
    <property type="project" value="UniProtKB-KW"/>
</dbReference>
<feature type="compositionally biased region" description="Basic and acidic residues" evidence="6">
    <location>
        <begin position="9"/>
        <end position="19"/>
    </location>
</feature>
<feature type="compositionally biased region" description="Basic and acidic residues" evidence="6">
    <location>
        <begin position="1306"/>
        <end position="1315"/>
    </location>
</feature>
<feature type="region of interest" description="Disordered" evidence="6">
    <location>
        <begin position="798"/>
        <end position="863"/>
    </location>
</feature>
<feature type="compositionally biased region" description="Polar residues" evidence="6">
    <location>
        <begin position="277"/>
        <end position="292"/>
    </location>
</feature>
<gene>
    <name evidence="8" type="ORF">UMAG_10103</name>
</gene>
<dbReference type="PROSITE" id="PS50600">
    <property type="entry name" value="ULP_PROTEASE"/>
    <property type="match status" value="1"/>
</dbReference>
<dbReference type="SUPFAM" id="SSF54001">
    <property type="entry name" value="Cysteine proteinases"/>
    <property type="match status" value="1"/>
</dbReference>
<dbReference type="InParanoid" id="A0A0D1D0M6"/>
<feature type="compositionally biased region" description="Polar residues" evidence="6">
    <location>
        <begin position="910"/>
        <end position="921"/>
    </location>
</feature>
<feature type="compositionally biased region" description="Low complexity" evidence="6">
    <location>
        <begin position="212"/>
        <end position="224"/>
    </location>
</feature>
<dbReference type="Pfam" id="PF02902">
    <property type="entry name" value="Peptidase_C48"/>
    <property type="match status" value="1"/>
</dbReference>
<dbReference type="Gene3D" id="1.10.418.20">
    <property type="match status" value="1"/>
</dbReference>
<feature type="compositionally biased region" description="Basic and acidic residues" evidence="6">
    <location>
        <begin position="1159"/>
        <end position="1178"/>
    </location>
</feature>
<reference evidence="8 9" key="1">
    <citation type="journal article" date="2006" name="Nature">
        <title>Insights from the genome of the biotrophic fungal plant pathogen Ustilago maydis.</title>
        <authorList>
            <person name="Kamper J."/>
            <person name="Kahmann R."/>
            <person name="Bolker M."/>
            <person name="Ma L.J."/>
            <person name="Brefort T."/>
            <person name="Saville B.J."/>
            <person name="Banuett F."/>
            <person name="Kronstad J.W."/>
            <person name="Gold S.E."/>
            <person name="Muller O."/>
            <person name="Perlin M.H."/>
            <person name="Wosten H.A."/>
            <person name="de Vries R."/>
            <person name="Ruiz-Herrera J."/>
            <person name="Reynaga-Pena C.G."/>
            <person name="Snetselaar K."/>
            <person name="McCann M."/>
            <person name="Perez-Martin J."/>
            <person name="Feldbrugge M."/>
            <person name="Basse C.W."/>
            <person name="Steinberg G."/>
            <person name="Ibeas J.I."/>
            <person name="Holloman W."/>
            <person name="Guzman P."/>
            <person name="Farman M."/>
            <person name="Stajich J.E."/>
            <person name="Sentandreu R."/>
            <person name="Gonzalez-Prieto J.M."/>
            <person name="Kennell J.C."/>
            <person name="Molina L."/>
            <person name="Schirawski J."/>
            <person name="Mendoza-Mendoza A."/>
            <person name="Greilinger D."/>
            <person name="Munch K."/>
            <person name="Rossel N."/>
            <person name="Scherer M."/>
            <person name="Vranes M."/>
            <person name="Ladendorf O."/>
            <person name="Vincon V."/>
            <person name="Fuchs U."/>
            <person name="Sandrock B."/>
            <person name="Meng S."/>
            <person name="Ho E.C."/>
            <person name="Cahill M.J."/>
            <person name="Boyce K.J."/>
            <person name="Klose J."/>
            <person name="Klosterman S.J."/>
            <person name="Deelstra H.J."/>
            <person name="Ortiz-Castellanos L."/>
            <person name="Li W."/>
            <person name="Sanchez-Alonso P."/>
            <person name="Schreier P.H."/>
            <person name="Hauser-Hahn I."/>
            <person name="Vaupel M."/>
            <person name="Koopmann E."/>
            <person name="Friedrich G."/>
            <person name="Voss H."/>
            <person name="Schluter T."/>
            <person name="Margolis J."/>
            <person name="Platt D."/>
            <person name="Swimmer C."/>
            <person name="Gnirke A."/>
            <person name="Chen F."/>
            <person name="Vysotskaia V."/>
            <person name="Mannhaupt G."/>
            <person name="Guldener U."/>
            <person name="Munsterkotter M."/>
            <person name="Haase D."/>
            <person name="Oesterheld M."/>
            <person name="Mewes H.W."/>
            <person name="Mauceli E.W."/>
            <person name="DeCaprio D."/>
            <person name="Wade C.M."/>
            <person name="Butler J."/>
            <person name="Young S."/>
            <person name="Jaffe D.B."/>
            <person name="Calvo S."/>
            <person name="Nusbaum C."/>
            <person name="Galagan J."/>
            <person name="Birren B.W."/>
        </authorList>
    </citation>
    <scope>NUCLEOTIDE SEQUENCE [LARGE SCALE GENOMIC DNA]</scope>
    <source>
        <strain evidence="9">DSM 14603 / FGSC 9021 / UM521</strain>
    </source>
</reference>
<dbReference type="InterPro" id="IPR051947">
    <property type="entry name" value="Sentrin-specific_protease"/>
</dbReference>
<dbReference type="GO" id="GO:0070139">
    <property type="term" value="F:SUMO-specific endopeptidase activity"/>
    <property type="evidence" value="ECO:0000318"/>
    <property type="project" value="GO_Central"/>
</dbReference>
<keyword evidence="2" id="KW-0597">Phosphoprotein</keyword>
<protein>
    <recommendedName>
        <fullName evidence="7">Ubiquitin-like protease family profile domain-containing protein</fullName>
    </recommendedName>
</protein>
<feature type="non-terminal residue" evidence="8">
    <location>
        <position position="1323"/>
    </location>
</feature>
<feature type="compositionally biased region" description="Polar residues" evidence="6">
    <location>
        <begin position="938"/>
        <end position="948"/>
    </location>
</feature>
<evidence type="ECO:0000256" key="5">
    <source>
        <dbReference type="ARBA" id="ARBA00022801"/>
    </source>
</evidence>
<dbReference type="RefSeq" id="XP_011386660.1">
    <property type="nucleotide sequence ID" value="XM_011388358.1"/>
</dbReference>
<feature type="region of interest" description="Disordered" evidence="6">
    <location>
        <begin position="1159"/>
        <end position="1179"/>
    </location>
</feature>
<dbReference type="KEGG" id="uma:UMAG_10103"/>
<feature type="compositionally biased region" description="Basic and acidic residues" evidence="6">
    <location>
        <begin position="80"/>
        <end position="91"/>
    </location>
</feature>
<feature type="domain" description="Ubiquitin-like protease family profile" evidence="7">
    <location>
        <begin position="658"/>
        <end position="1036"/>
    </location>
</feature>
<feature type="region of interest" description="Disordered" evidence="6">
    <location>
        <begin position="1"/>
        <end position="373"/>
    </location>
</feature>
<keyword evidence="5" id="KW-0378">Hydrolase</keyword>
<feature type="region of interest" description="Disordered" evidence="6">
    <location>
        <begin position="1284"/>
        <end position="1323"/>
    </location>
</feature>
<dbReference type="Gene3D" id="3.30.310.130">
    <property type="entry name" value="Ubiquitin-related"/>
    <property type="match status" value="1"/>
</dbReference>
<evidence type="ECO:0000259" key="7">
    <source>
        <dbReference type="PROSITE" id="PS50600"/>
    </source>
</evidence>
<dbReference type="InterPro" id="IPR038765">
    <property type="entry name" value="Papain-like_cys_pep_sf"/>
</dbReference>
<evidence type="ECO:0000256" key="1">
    <source>
        <dbReference type="ARBA" id="ARBA00005234"/>
    </source>
</evidence>
<dbReference type="GO" id="GO:0005737">
    <property type="term" value="C:cytoplasm"/>
    <property type="evidence" value="ECO:0000318"/>
    <property type="project" value="GO_Central"/>
</dbReference>
<dbReference type="GO" id="GO:0005634">
    <property type="term" value="C:nucleus"/>
    <property type="evidence" value="ECO:0000318"/>
    <property type="project" value="GO_Central"/>
</dbReference>
<evidence type="ECO:0000256" key="2">
    <source>
        <dbReference type="ARBA" id="ARBA00022553"/>
    </source>
</evidence>
<feature type="compositionally biased region" description="Low complexity" evidence="6">
    <location>
        <begin position="45"/>
        <end position="57"/>
    </location>
</feature>
<feature type="compositionally biased region" description="Pro residues" evidence="6">
    <location>
        <begin position="326"/>
        <end position="335"/>
    </location>
</feature>
<evidence type="ECO:0000256" key="3">
    <source>
        <dbReference type="ARBA" id="ARBA00022670"/>
    </source>
</evidence>
<dbReference type="VEuPathDB" id="FungiDB:UMAG_10103"/>
<dbReference type="STRING" id="237631.A0A0D1D0M6"/>
<evidence type="ECO:0000256" key="6">
    <source>
        <dbReference type="SAM" id="MobiDB-lite"/>
    </source>
</evidence>
<keyword evidence="3" id="KW-0645">Protease</keyword>
<keyword evidence="4" id="KW-0833">Ubl conjugation pathway</keyword>
<feature type="compositionally biased region" description="Basic and acidic residues" evidence="6">
    <location>
        <begin position="801"/>
        <end position="814"/>
    </location>
</feature>
<evidence type="ECO:0000313" key="9">
    <source>
        <dbReference type="Proteomes" id="UP000000561"/>
    </source>
</evidence>
<evidence type="ECO:0000313" key="8">
    <source>
        <dbReference type="EMBL" id="KIS71988.1"/>
    </source>
</evidence>
<sequence>MARNSSSSKDYEMIKDFHGLGRSASKRGHEESPKSRTPTLIHIPANGSTSAEASSSHSRGRGLRRISSHRTTKLPSHHTHFLDTLDADHLSARLPPTPLGTRRRGRPPASSKTSVRPPAMNADNDVYVDTAPPYSRDKGKARAHDASPRATRSKSLRKASNQEPISVDSDDDDVQEVNRPKPFGFEIQRQVDATSGDSLALQVKERRRREQTTASTSAVSSSTAPDKFYSRPSQVSRQRSNYRRSDGPIQLEEPNDAQKFGPSHVVVVDGSPEADSKTVTSHQPDRNSTGQSRPKLVDRMKSRVTTSNASGVARGISSSVAASKLLPPPVPPPQPGASREPSSKEQQAALSRTVKRMRTEVGPSSPPQKHLLHEPSKFPFEVRLKAIVISDVWRSRDRDHAAIFVQPHALHCGVTVNCCIKIQYSDIREVLANKLDVQDCGILCLTLTPGSESARKLQETFHDFDSRASGDAAQIQLIASDSSTDDLASYARALSWVTKKIHNISSSQVMMRWLPEAGVKSRISLFEGVKQSPWPGATTEPRQQAQTHIRRTLIVPGADRLPNHATQDLVRTSDTYSPPVPKKKTFDLQPPSPATPIILATDIPARGAPASSASPTLLPLSIPTARPAPVREVEIPRPLISDEGGTILHYPYEGKGAMSLRYSDFEKLLDGGLLNDVVIEFGLKFILEEIRARDPALADSIYVFNTFFFPILMSDSVENSYSKLRRWTAKEDLFSKKYIVIPVNENYHWYLALIVNPAFILTEQVKDSTSEQDKDEVAATLTLPPAIYARQSSALNEASEEECKAAEHMQRHEAQTASSSEPNTPPLPTSQLSSLSAGDDSATLPFPMDLDIEPLAGTPTKPKADPLSLDQAFIITLDSLGQRHVKLGSKLFEYLWREAWDKKKPLASLPSQQSLHGTTKQLKTEEDLKLSPGPNEVTEMNSAESTYEISRVEAKDPFQDSEQPKDAEATDEVGGVRAVPVQDKRRAVAGDSSLDSLEAEAWSKSLPKAVYIHAHVPEQPNFCDCGIYLLHYFDRFFRQPDKLLKIMVDAKSQISDLYKTSPGLRLQVKQEIENRAKAEWQAGEVSSKRAYWRSKLVELSEGWAAHMKAKREAAGESGEAEPSAVNDESVAMTGFSLQERSQSAQQQDVDALILDAGRAENADGKPEAEEDKQGETIRHGLVITDSAQDDIERSVNDYAFGRDLSGKLYVDNVMAQALSRQHGPLTLEHLKELQREDRQEAASQKSAPEWLNKLKDMGAHDLPRSTIGDDVGDVISMDMNAVVPAREHEDSGRSSPTVSVVSTLSHRPEQRHEQEQAEQQQPH</sequence>
<dbReference type="OrthoDB" id="442460at2759"/>
<evidence type="ECO:0000256" key="4">
    <source>
        <dbReference type="ARBA" id="ARBA00022786"/>
    </source>
</evidence>
<dbReference type="GeneID" id="23566173"/>
<feature type="compositionally biased region" description="Basic and acidic residues" evidence="6">
    <location>
        <begin position="950"/>
        <end position="968"/>
    </location>
</feature>
<feature type="compositionally biased region" description="Polar residues" evidence="6">
    <location>
        <begin position="303"/>
        <end position="321"/>
    </location>
</feature>
<dbReference type="PANTHER" id="PTHR46896:SF3">
    <property type="entry name" value="FI06413P-RELATED"/>
    <property type="match status" value="1"/>
</dbReference>
<organism evidence="8 9">
    <name type="scientific">Mycosarcoma maydis</name>
    <name type="common">Corn smut fungus</name>
    <name type="synonym">Ustilago maydis</name>
    <dbReference type="NCBI Taxonomy" id="5270"/>
    <lineage>
        <taxon>Eukaryota</taxon>
        <taxon>Fungi</taxon>
        <taxon>Dikarya</taxon>
        <taxon>Basidiomycota</taxon>
        <taxon>Ustilaginomycotina</taxon>
        <taxon>Ustilaginomycetes</taxon>
        <taxon>Ustilaginales</taxon>
        <taxon>Ustilaginaceae</taxon>
        <taxon>Mycosarcoma</taxon>
    </lineage>
</organism>